<dbReference type="InterPro" id="IPR029149">
    <property type="entry name" value="Creatin/AminoP/Spt16_N"/>
</dbReference>
<dbReference type="InterPro" id="IPR000994">
    <property type="entry name" value="Pept_M24"/>
</dbReference>
<dbReference type="Proteomes" id="UP001597294">
    <property type="component" value="Unassembled WGS sequence"/>
</dbReference>
<keyword evidence="4" id="KW-1185">Reference proteome</keyword>
<dbReference type="Pfam" id="PF01321">
    <property type="entry name" value="Creatinase_N"/>
    <property type="match status" value="1"/>
</dbReference>
<dbReference type="PRINTS" id="PR00599">
    <property type="entry name" value="MAPEPTIDASE"/>
</dbReference>
<dbReference type="Gene3D" id="3.40.350.10">
    <property type="entry name" value="Creatinase/prolidase N-terminal domain"/>
    <property type="match status" value="1"/>
</dbReference>
<dbReference type="CDD" id="cd01066">
    <property type="entry name" value="APP_MetAP"/>
    <property type="match status" value="1"/>
</dbReference>
<sequence>MDDFNQAEFEARLERAQTAMRKDNIDALFFSTEAEVRYFTGFRTLFWQSPTRPWYLILPQKGDPITIIPGIGAELMGKTWVQDIRTWSSPHPSDDGVSLLCQALKSYARVGMPMGEEGSLRMPLLDFEKVRASCVVEFVDCTPIVKSLRMIKSSAEVDIIRQICEIGSIAFLRADDLFHCGQPLDEVFRTFKIALLQAGAEDVPYLVGAAGNGGYGDVISPPTNQPLMDGDVLMLDTGATLQGYFCDFDRNFAIGQVQDAAKFTYEKLWRATEVGLSHARAGMSCSALFQAMHNALGGGNSDVGRYGHGLGMQLTEWPSICTHDETVLEPGMVMTLEPSMVISEGKMMVHEENILITEDAPLLLTKRAASELPVL</sequence>
<evidence type="ECO:0000259" key="1">
    <source>
        <dbReference type="Pfam" id="PF00557"/>
    </source>
</evidence>
<protein>
    <submittedName>
        <fullName evidence="3">M24 family metallopeptidase</fullName>
    </submittedName>
</protein>
<name>A0ABW5BFQ8_9PROT</name>
<gene>
    <name evidence="3" type="ORF">ACFSKO_00100</name>
</gene>
<dbReference type="Gene3D" id="3.90.230.10">
    <property type="entry name" value="Creatinase/methionine aminopeptidase superfamily"/>
    <property type="match status" value="1"/>
</dbReference>
<dbReference type="InterPro" id="IPR001714">
    <property type="entry name" value="Pept_M24_MAP"/>
</dbReference>
<dbReference type="PANTHER" id="PTHR46112">
    <property type="entry name" value="AMINOPEPTIDASE"/>
    <property type="match status" value="1"/>
</dbReference>
<dbReference type="SUPFAM" id="SSF53092">
    <property type="entry name" value="Creatinase/prolidase N-terminal domain"/>
    <property type="match status" value="1"/>
</dbReference>
<dbReference type="PANTHER" id="PTHR46112:SF2">
    <property type="entry name" value="XAA-PRO AMINOPEPTIDASE P-RELATED"/>
    <property type="match status" value="1"/>
</dbReference>
<evidence type="ECO:0000313" key="4">
    <source>
        <dbReference type="Proteomes" id="UP001597294"/>
    </source>
</evidence>
<dbReference type="RefSeq" id="WP_380247091.1">
    <property type="nucleotide sequence ID" value="NZ_JBHUII010000001.1"/>
</dbReference>
<dbReference type="EMBL" id="JBHUII010000001">
    <property type="protein sequence ID" value="MFD2203991.1"/>
    <property type="molecule type" value="Genomic_DNA"/>
</dbReference>
<feature type="domain" description="Peptidase M24" evidence="1">
    <location>
        <begin position="159"/>
        <end position="358"/>
    </location>
</feature>
<dbReference type="InterPro" id="IPR050659">
    <property type="entry name" value="Peptidase_M24B"/>
</dbReference>
<evidence type="ECO:0000313" key="3">
    <source>
        <dbReference type="EMBL" id="MFD2203991.1"/>
    </source>
</evidence>
<evidence type="ECO:0000259" key="2">
    <source>
        <dbReference type="Pfam" id="PF01321"/>
    </source>
</evidence>
<dbReference type="Pfam" id="PF00557">
    <property type="entry name" value="Peptidase_M24"/>
    <property type="match status" value="1"/>
</dbReference>
<proteinExistence type="predicted"/>
<dbReference type="InterPro" id="IPR000587">
    <property type="entry name" value="Creatinase_N"/>
</dbReference>
<dbReference type="SUPFAM" id="SSF55920">
    <property type="entry name" value="Creatinase/aminopeptidase"/>
    <property type="match status" value="1"/>
</dbReference>
<reference evidence="4" key="1">
    <citation type="journal article" date="2019" name="Int. J. Syst. Evol. Microbiol.">
        <title>The Global Catalogue of Microorganisms (GCM) 10K type strain sequencing project: providing services to taxonomists for standard genome sequencing and annotation.</title>
        <authorList>
            <consortium name="The Broad Institute Genomics Platform"/>
            <consortium name="The Broad Institute Genome Sequencing Center for Infectious Disease"/>
            <person name="Wu L."/>
            <person name="Ma J."/>
        </authorList>
    </citation>
    <scope>NUCLEOTIDE SEQUENCE [LARGE SCALE GENOMIC DNA]</scope>
    <source>
        <strain evidence="4">CGMCC 4.7192</strain>
    </source>
</reference>
<feature type="domain" description="Creatinase N-terminal" evidence="2">
    <location>
        <begin position="12"/>
        <end position="151"/>
    </location>
</feature>
<dbReference type="InterPro" id="IPR036005">
    <property type="entry name" value="Creatinase/aminopeptidase-like"/>
</dbReference>
<organism evidence="3 4">
    <name type="scientific">Kiloniella antarctica</name>
    <dbReference type="NCBI Taxonomy" id="1550907"/>
    <lineage>
        <taxon>Bacteria</taxon>
        <taxon>Pseudomonadati</taxon>
        <taxon>Pseudomonadota</taxon>
        <taxon>Alphaproteobacteria</taxon>
        <taxon>Rhodospirillales</taxon>
        <taxon>Kiloniellaceae</taxon>
        <taxon>Kiloniella</taxon>
    </lineage>
</organism>
<comment type="caution">
    <text evidence="3">The sequence shown here is derived from an EMBL/GenBank/DDBJ whole genome shotgun (WGS) entry which is preliminary data.</text>
</comment>
<accession>A0ABW5BFQ8</accession>